<dbReference type="CDD" id="cd00093">
    <property type="entry name" value="HTH_XRE"/>
    <property type="match status" value="1"/>
</dbReference>
<dbReference type="SMART" id="SM00530">
    <property type="entry name" value="HTH_XRE"/>
    <property type="match status" value="1"/>
</dbReference>
<evidence type="ECO:0000313" key="3">
    <source>
        <dbReference type="Proteomes" id="UP001596083"/>
    </source>
</evidence>
<dbReference type="Pfam" id="PF19054">
    <property type="entry name" value="DUF5753"/>
    <property type="match status" value="1"/>
</dbReference>
<evidence type="ECO:0000259" key="1">
    <source>
        <dbReference type="PROSITE" id="PS50943"/>
    </source>
</evidence>
<comment type="caution">
    <text evidence="2">The sequence shown here is derived from an EMBL/GenBank/DDBJ whole genome shotgun (WGS) entry which is preliminary data.</text>
</comment>
<gene>
    <name evidence="2" type="ORF">ACFP1Z_21480</name>
</gene>
<dbReference type="Pfam" id="PF13560">
    <property type="entry name" value="HTH_31"/>
    <property type="match status" value="1"/>
</dbReference>
<dbReference type="PROSITE" id="PS50943">
    <property type="entry name" value="HTH_CROC1"/>
    <property type="match status" value="1"/>
</dbReference>
<proteinExistence type="predicted"/>
<dbReference type="Proteomes" id="UP001596083">
    <property type="component" value="Unassembled WGS sequence"/>
</dbReference>
<dbReference type="EMBL" id="JBHSPB010000013">
    <property type="protein sequence ID" value="MFC5722744.1"/>
    <property type="molecule type" value="Genomic_DNA"/>
</dbReference>
<evidence type="ECO:0000313" key="2">
    <source>
        <dbReference type="EMBL" id="MFC5722744.1"/>
    </source>
</evidence>
<accession>A0ABW0Z1P1</accession>
<dbReference type="SUPFAM" id="SSF47413">
    <property type="entry name" value="lambda repressor-like DNA-binding domains"/>
    <property type="match status" value="1"/>
</dbReference>
<dbReference type="Gene3D" id="1.10.260.40">
    <property type="entry name" value="lambda repressor-like DNA-binding domains"/>
    <property type="match status" value="1"/>
</dbReference>
<protein>
    <submittedName>
        <fullName evidence="2">Helix-turn-helix domain-containing protein</fullName>
    </submittedName>
</protein>
<dbReference type="InterPro" id="IPR010982">
    <property type="entry name" value="Lambda_DNA-bd_dom_sf"/>
</dbReference>
<keyword evidence="3" id="KW-1185">Reference proteome</keyword>
<dbReference type="InterPro" id="IPR001387">
    <property type="entry name" value="Cro/C1-type_HTH"/>
</dbReference>
<dbReference type="InterPro" id="IPR043917">
    <property type="entry name" value="DUF5753"/>
</dbReference>
<name>A0ABW0Z1P1_9ACTN</name>
<reference evidence="3" key="1">
    <citation type="journal article" date="2019" name="Int. J. Syst. Evol. Microbiol.">
        <title>The Global Catalogue of Microorganisms (GCM) 10K type strain sequencing project: providing services to taxonomists for standard genome sequencing and annotation.</title>
        <authorList>
            <consortium name="The Broad Institute Genomics Platform"/>
            <consortium name="The Broad Institute Genome Sequencing Center for Infectious Disease"/>
            <person name="Wu L."/>
            <person name="Ma J."/>
        </authorList>
    </citation>
    <scope>NUCLEOTIDE SEQUENCE [LARGE SCALE GENOMIC DNA]</scope>
    <source>
        <strain evidence="3">CGMCC 4.7304</strain>
    </source>
</reference>
<feature type="domain" description="HTH cro/C1-type" evidence="1">
    <location>
        <begin position="18"/>
        <end position="73"/>
    </location>
</feature>
<dbReference type="RefSeq" id="WP_390318418.1">
    <property type="nucleotide sequence ID" value="NZ_JBHSPB010000013.1"/>
</dbReference>
<sequence length="283" mass="31671">MPPRKDPTARQRRLGLELRKLREAAGLTARELASLMGIDHTKVSHMETARFGVGSDRLRALASHCGCTDHTYVNALIAMATEREKGWWEEYRGAIPTGFLDLSELEHKSTFLHTYQVTHLPGLTQTEEYARAVFEFTFPRLSKEQVENRISHRLKRAQILDRPHGPEFTAVIHEAALRMRFGGREMAREQLNHLLALSERPNCTIRVLTFEANGFAGSGQAVLHAGGSVPQLDTIHLDSAHGAFLLDAESELNAYRDLLAAMEKASLNVTQSRDLIRGIAQTL</sequence>
<organism evidence="2 3">
    <name type="scientific">Streptomyces gamaensis</name>
    <dbReference type="NCBI Taxonomy" id="1763542"/>
    <lineage>
        <taxon>Bacteria</taxon>
        <taxon>Bacillati</taxon>
        <taxon>Actinomycetota</taxon>
        <taxon>Actinomycetes</taxon>
        <taxon>Kitasatosporales</taxon>
        <taxon>Streptomycetaceae</taxon>
        <taxon>Streptomyces</taxon>
    </lineage>
</organism>